<accession>A0A0C3RXA6</accession>
<name>A0A0C3RXA6_PHLG1</name>
<protein>
    <submittedName>
        <fullName evidence="1">Uncharacterized protein</fullName>
    </submittedName>
</protein>
<keyword evidence="2" id="KW-1185">Reference proteome</keyword>
<dbReference type="STRING" id="745531.A0A0C3RXA6"/>
<dbReference type="EMBL" id="KN840518">
    <property type="protein sequence ID" value="KIP06426.1"/>
    <property type="molecule type" value="Genomic_DNA"/>
</dbReference>
<dbReference type="PANTHER" id="PTHR28052">
    <property type="entry name" value="UPF0545 PROTEIN C22ORF39"/>
    <property type="match status" value="1"/>
</dbReference>
<evidence type="ECO:0000313" key="1">
    <source>
        <dbReference type="EMBL" id="KIP06426.1"/>
    </source>
</evidence>
<dbReference type="AlphaFoldDB" id="A0A0C3RXA6"/>
<sequence>MSSLDFETAVKQEEAYLRKLHPTPDDVPGCVKMFDDFLLCNVVASQVKSLYRYGQMAECTYKLEDFKHCMSSKSMHPQEKYDAWIRRRAEWWARRRISKSSEDVWEVRAEPIQNYPPVRPNLDGSRTLE</sequence>
<organism evidence="1 2">
    <name type="scientific">Phlebiopsis gigantea (strain 11061_1 CR5-6)</name>
    <name type="common">White-rot fungus</name>
    <name type="synonym">Peniophora gigantea</name>
    <dbReference type="NCBI Taxonomy" id="745531"/>
    <lineage>
        <taxon>Eukaryota</taxon>
        <taxon>Fungi</taxon>
        <taxon>Dikarya</taxon>
        <taxon>Basidiomycota</taxon>
        <taxon>Agaricomycotina</taxon>
        <taxon>Agaricomycetes</taxon>
        <taxon>Polyporales</taxon>
        <taxon>Phanerochaetaceae</taxon>
        <taxon>Phlebiopsis</taxon>
    </lineage>
</organism>
<dbReference type="PANTHER" id="PTHR28052:SF1">
    <property type="entry name" value="UPF0545 PROTEIN C22ORF39"/>
    <property type="match status" value="1"/>
</dbReference>
<dbReference type="OrthoDB" id="2017405at2759"/>
<dbReference type="Proteomes" id="UP000053257">
    <property type="component" value="Unassembled WGS sequence"/>
</dbReference>
<dbReference type="Pfam" id="PF11326">
    <property type="entry name" value="PANTS-like"/>
    <property type="match status" value="1"/>
</dbReference>
<reference evidence="1 2" key="1">
    <citation type="journal article" date="2014" name="PLoS Genet.">
        <title>Analysis of the Phlebiopsis gigantea genome, transcriptome and secretome provides insight into its pioneer colonization strategies of wood.</title>
        <authorList>
            <person name="Hori C."/>
            <person name="Ishida T."/>
            <person name="Igarashi K."/>
            <person name="Samejima M."/>
            <person name="Suzuki H."/>
            <person name="Master E."/>
            <person name="Ferreira P."/>
            <person name="Ruiz-Duenas F.J."/>
            <person name="Held B."/>
            <person name="Canessa P."/>
            <person name="Larrondo L.F."/>
            <person name="Schmoll M."/>
            <person name="Druzhinina I.S."/>
            <person name="Kubicek C.P."/>
            <person name="Gaskell J.A."/>
            <person name="Kersten P."/>
            <person name="St John F."/>
            <person name="Glasner J."/>
            <person name="Sabat G."/>
            <person name="Splinter BonDurant S."/>
            <person name="Syed K."/>
            <person name="Yadav J."/>
            <person name="Mgbeahuruike A.C."/>
            <person name="Kovalchuk A."/>
            <person name="Asiegbu F.O."/>
            <person name="Lackner G."/>
            <person name="Hoffmeister D."/>
            <person name="Rencoret J."/>
            <person name="Gutierrez A."/>
            <person name="Sun H."/>
            <person name="Lindquist E."/>
            <person name="Barry K."/>
            <person name="Riley R."/>
            <person name="Grigoriev I.V."/>
            <person name="Henrissat B."/>
            <person name="Kues U."/>
            <person name="Berka R.M."/>
            <person name="Martinez A.T."/>
            <person name="Covert S.F."/>
            <person name="Blanchette R.A."/>
            <person name="Cullen D."/>
        </authorList>
    </citation>
    <scope>NUCLEOTIDE SEQUENCE [LARGE SCALE GENOMIC DNA]</scope>
    <source>
        <strain evidence="1 2">11061_1 CR5-6</strain>
    </source>
</reference>
<proteinExistence type="predicted"/>
<dbReference type="InterPro" id="IPR021475">
    <property type="entry name" value="Pants/Emi1-like"/>
</dbReference>
<gene>
    <name evidence="1" type="ORF">PHLGIDRAFT_106988</name>
</gene>
<evidence type="ECO:0000313" key="2">
    <source>
        <dbReference type="Proteomes" id="UP000053257"/>
    </source>
</evidence>
<dbReference type="HOGENOM" id="CLU_131110_1_0_1"/>